<evidence type="ECO:0008006" key="3">
    <source>
        <dbReference type="Google" id="ProtNLM"/>
    </source>
</evidence>
<dbReference type="RefSeq" id="WP_173778710.1">
    <property type="nucleotide sequence ID" value="NZ_JABSNO010000006.1"/>
</dbReference>
<gene>
    <name evidence="1" type="ORF">HNQ03_001165</name>
</gene>
<keyword evidence="2" id="KW-1185">Reference proteome</keyword>
<dbReference type="Proteomes" id="UP000610746">
    <property type="component" value="Unassembled WGS sequence"/>
</dbReference>
<protein>
    <recommendedName>
        <fullName evidence="3">Heavy-metal resistance protein</fullName>
    </recommendedName>
</protein>
<dbReference type="EMBL" id="JABSNO010000006">
    <property type="protein sequence ID" value="NRS92098.1"/>
    <property type="molecule type" value="Genomic_DNA"/>
</dbReference>
<dbReference type="AlphaFoldDB" id="A0A8J8G5Y3"/>
<organism evidence="1 2">
    <name type="scientific">Frigoriflavimonas asaccharolytica</name>
    <dbReference type="NCBI Taxonomy" id="2735899"/>
    <lineage>
        <taxon>Bacteria</taxon>
        <taxon>Pseudomonadati</taxon>
        <taxon>Bacteroidota</taxon>
        <taxon>Flavobacteriia</taxon>
        <taxon>Flavobacteriales</taxon>
        <taxon>Weeksellaceae</taxon>
        <taxon>Frigoriflavimonas</taxon>
    </lineage>
</organism>
<sequence>MKKTRLYLIAIVALLILNLVQLAIPFFLHGPPRGEGAKFNATEILHLNKDQEGNFDNIAKAHQHKMVEIQNHQKKLTEEYFATSNKKFLNEICALEVEKIKFTNTHFEEVKSILNKDQIQYYQDFKNKAVNIIIN</sequence>
<accession>A0A8J8G5Y3</accession>
<reference evidence="1" key="1">
    <citation type="submission" date="2020-05" db="EMBL/GenBank/DDBJ databases">
        <title>Genomic Encyclopedia of Type Strains, Phase IV (KMG-V): Genome sequencing to study the core and pangenomes of soil and plant-associated prokaryotes.</title>
        <authorList>
            <person name="Whitman W."/>
        </authorList>
    </citation>
    <scope>NUCLEOTIDE SEQUENCE</scope>
    <source>
        <strain evidence="1">16F</strain>
    </source>
</reference>
<name>A0A8J8G5Y3_9FLAO</name>
<evidence type="ECO:0000313" key="1">
    <source>
        <dbReference type="EMBL" id="NRS92098.1"/>
    </source>
</evidence>
<proteinExistence type="predicted"/>
<evidence type="ECO:0000313" key="2">
    <source>
        <dbReference type="Proteomes" id="UP000610746"/>
    </source>
</evidence>
<comment type="caution">
    <text evidence="1">The sequence shown here is derived from an EMBL/GenBank/DDBJ whole genome shotgun (WGS) entry which is preliminary data.</text>
</comment>